<name>A0A5S6QU82_TRIMR</name>
<feature type="compositionally biased region" description="Basic and acidic residues" evidence="1">
    <location>
        <begin position="101"/>
        <end position="114"/>
    </location>
</feature>
<evidence type="ECO:0000313" key="3">
    <source>
        <dbReference type="WBParaSite" id="TMUE_0000001375.1"/>
    </source>
</evidence>
<proteinExistence type="predicted"/>
<accession>A0A5S6QU82</accession>
<reference evidence="2" key="1">
    <citation type="submission" date="2013-11" db="EMBL/GenBank/DDBJ databases">
        <authorList>
            <person name="Aslett M."/>
        </authorList>
    </citation>
    <scope>NUCLEOTIDE SEQUENCE [LARGE SCALE GENOMIC DNA]</scope>
    <source>
        <strain evidence="2">Edinburgh</strain>
    </source>
</reference>
<feature type="region of interest" description="Disordered" evidence="1">
    <location>
        <begin position="85"/>
        <end position="114"/>
    </location>
</feature>
<reference evidence="3 4" key="3">
    <citation type="submission" date="2019-12" db="UniProtKB">
        <authorList>
            <consortium name="WormBaseParasite"/>
        </authorList>
    </citation>
    <scope>IDENTIFICATION</scope>
</reference>
<dbReference type="Proteomes" id="UP000046395">
    <property type="component" value="Unassembled WGS sequence"/>
</dbReference>
<dbReference type="WBParaSite" id="TMUE_2000010694.1">
    <property type="protein sequence ID" value="TMUE_2000010694.1"/>
    <property type="gene ID" value="WBGene00301062"/>
</dbReference>
<evidence type="ECO:0000313" key="2">
    <source>
        <dbReference type="Proteomes" id="UP000046395"/>
    </source>
</evidence>
<feature type="compositionally biased region" description="Polar residues" evidence="1">
    <location>
        <begin position="91"/>
        <end position="100"/>
    </location>
</feature>
<sequence length="114" mass="12808">MRCRHRRIGCVLLTNSDMAAPTRRAWDSVPIGMQNSPSKCDNRTDGNGAKESQCGKSKDPTLRRKSCLRRDRMCTRSRSRLHAHFLLDESNPAQVSTSRESALDKSHDGANKPK</sequence>
<keyword evidence="2" id="KW-1185">Reference proteome</keyword>
<reference evidence="2" key="2">
    <citation type="submission" date="2014-03" db="EMBL/GenBank/DDBJ databases">
        <title>The whipworm genome and dual-species transcriptomics of an intimate host-pathogen interaction.</title>
        <authorList>
            <person name="Foth B.J."/>
            <person name="Tsai I.J."/>
            <person name="Reid A.J."/>
            <person name="Bancroft A.J."/>
            <person name="Nichol S."/>
            <person name="Tracey A."/>
            <person name="Holroyd N."/>
            <person name="Cotton J.A."/>
            <person name="Stanley E.J."/>
            <person name="Zarowiecki M."/>
            <person name="Liu J.Z."/>
            <person name="Huckvale T."/>
            <person name="Cooper P.J."/>
            <person name="Grencis R.K."/>
            <person name="Berriman M."/>
        </authorList>
    </citation>
    <scope>NUCLEOTIDE SEQUENCE [LARGE SCALE GENOMIC DNA]</scope>
    <source>
        <strain evidence="2">Edinburgh</strain>
    </source>
</reference>
<evidence type="ECO:0000313" key="4">
    <source>
        <dbReference type="WBParaSite" id="TMUE_2000010694.1"/>
    </source>
</evidence>
<evidence type="ECO:0000256" key="1">
    <source>
        <dbReference type="SAM" id="MobiDB-lite"/>
    </source>
</evidence>
<protein>
    <submittedName>
        <fullName evidence="3 4">Uncharacterized protein</fullName>
    </submittedName>
</protein>
<dbReference type="AlphaFoldDB" id="A0A5S6QU82"/>
<organism evidence="2 4">
    <name type="scientific">Trichuris muris</name>
    <name type="common">Mouse whipworm</name>
    <dbReference type="NCBI Taxonomy" id="70415"/>
    <lineage>
        <taxon>Eukaryota</taxon>
        <taxon>Metazoa</taxon>
        <taxon>Ecdysozoa</taxon>
        <taxon>Nematoda</taxon>
        <taxon>Enoplea</taxon>
        <taxon>Dorylaimia</taxon>
        <taxon>Trichinellida</taxon>
        <taxon>Trichuridae</taxon>
        <taxon>Trichuris</taxon>
    </lineage>
</organism>
<dbReference type="WBParaSite" id="TMUE_0000001375.1">
    <property type="protein sequence ID" value="TMUE_0000001375.1"/>
    <property type="gene ID" value="WBGene00297272"/>
</dbReference>
<feature type="region of interest" description="Disordered" evidence="1">
    <location>
        <begin position="26"/>
        <end position="62"/>
    </location>
</feature>